<name>A0A9W7X6Y4_9POAL</name>
<evidence type="ECO:0000313" key="2">
    <source>
        <dbReference type="Proteomes" id="UP001164776"/>
    </source>
</evidence>
<evidence type="ECO:0008006" key="3">
    <source>
        <dbReference type="Google" id="ProtNLM"/>
    </source>
</evidence>
<reference evidence="1 2" key="1">
    <citation type="submission" date="2022-10" db="EMBL/GenBank/DDBJ databases">
        <title>WGS assembly of Paspalum vaginatum 540-79.</title>
        <authorList>
            <person name="Sun G."/>
            <person name="Wase N."/>
            <person name="Shu S."/>
            <person name="Jenkins J."/>
            <person name="Zhou B."/>
            <person name="Torres-Rodriguez J."/>
            <person name="Chen C."/>
            <person name="Sandor L."/>
            <person name="Plott C."/>
            <person name="Yoshinga Y."/>
            <person name="Daum C."/>
            <person name="Qi P."/>
            <person name="Barry K."/>
            <person name="Lipzen A."/>
            <person name="Berry L."/>
            <person name="Pedersen C."/>
            <person name="Gottilla T."/>
            <person name="Foltz A."/>
            <person name="Yu H."/>
            <person name="O'Malley R."/>
            <person name="Zhang C."/>
            <person name="Devos K."/>
            <person name="Sigmon B."/>
            <person name="Yu B."/>
            <person name="Obata T."/>
            <person name="Schmutz J."/>
            <person name="Schnable J."/>
        </authorList>
    </citation>
    <scope>NUCLEOTIDE SEQUENCE [LARGE SCALE GENOMIC DNA]</scope>
    <source>
        <strain evidence="2">cv. 540-79</strain>
    </source>
</reference>
<dbReference type="PANTHER" id="PTHR33710:SF79">
    <property type="entry name" value="OS06G0205337 PROTEIN"/>
    <property type="match status" value="1"/>
</dbReference>
<dbReference type="SUPFAM" id="SSF56219">
    <property type="entry name" value="DNase I-like"/>
    <property type="match status" value="1"/>
</dbReference>
<gene>
    <name evidence="1" type="ORF">BS78_K253600</name>
</gene>
<evidence type="ECO:0000313" key="1">
    <source>
        <dbReference type="EMBL" id="KAJ1253459.1"/>
    </source>
</evidence>
<dbReference type="EMBL" id="MU631211">
    <property type="protein sequence ID" value="KAJ1253459.1"/>
    <property type="molecule type" value="Genomic_DNA"/>
</dbReference>
<proteinExistence type="predicted"/>
<dbReference type="Gene3D" id="3.60.10.10">
    <property type="entry name" value="Endonuclease/exonuclease/phosphatase"/>
    <property type="match status" value="1"/>
</dbReference>
<dbReference type="OrthoDB" id="682716at2759"/>
<protein>
    <recommendedName>
        <fullName evidence="3">Endonuclease/exonuclease/phosphatase domain-containing protein</fullName>
    </recommendedName>
</protein>
<dbReference type="Proteomes" id="UP001164776">
    <property type="component" value="Unassembled WGS sequence"/>
</dbReference>
<dbReference type="AlphaFoldDB" id="A0A9W7X6Y4"/>
<accession>A0A9W7X6Y4</accession>
<keyword evidence="2" id="KW-1185">Reference proteome</keyword>
<comment type="caution">
    <text evidence="1">The sequence shown here is derived from an EMBL/GenBank/DDBJ whole genome shotgun (WGS) entry which is preliminary data.</text>
</comment>
<sequence length="154" mass="18172">MNENEKLGPNPINRTRMLKFCNLVKQCGFIDLGYSGAAYTWTNKRFNSYPTFERLDRCLGNADWCASFPGTTIYHMPMMHSDHAPILTLLHSSRPKLRKPFRFENWWLLEHDFTHIAKSSWIKSTNRPFHLKTTFPANDLKIWRTKIPNSKQQL</sequence>
<organism evidence="1 2">
    <name type="scientific">Paspalum vaginatum</name>
    <name type="common">seashore paspalum</name>
    <dbReference type="NCBI Taxonomy" id="158149"/>
    <lineage>
        <taxon>Eukaryota</taxon>
        <taxon>Viridiplantae</taxon>
        <taxon>Streptophyta</taxon>
        <taxon>Embryophyta</taxon>
        <taxon>Tracheophyta</taxon>
        <taxon>Spermatophyta</taxon>
        <taxon>Magnoliopsida</taxon>
        <taxon>Liliopsida</taxon>
        <taxon>Poales</taxon>
        <taxon>Poaceae</taxon>
        <taxon>PACMAD clade</taxon>
        <taxon>Panicoideae</taxon>
        <taxon>Andropogonodae</taxon>
        <taxon>Paspaleae</taxon>
        <taxon>Paspalinae</taxon>
        <taxon>Paspalum</taxon>
    </lineage>
</organism>
<dbReference type="PANTHER" id="PTHR33710">
    <property type="entry name" value="BNAC02G09200D PROTEIN"/>
    <property type="match status" value="1"/>
</dbReference>
<dbReference type="InterPro" id="IPR036691">
    <property type="entry name" value="Endo/exonu/phosph_ase_sf"/>
</dbReference>